<accession>A0A974KDQ3</accession>
<protein>
    <submittedName>
        <fullName evidence="1">Uncharacterized protein</fullName>
    </submittedName>
</protein>
<evidence type="ECO:0000313" key="1">
    <source>
        <dbReference type="EMBL" id="OSD65993.1"/>
    </source>
</evidence>
<proteinExistence type="predicted"/>
<name>A0A974KDQ3_SALET</name>
<evidence type="ECO:0000313" key="2">
    <source>
        <dbReference type="Proteomes" id="UP000868515"/>
    </source>
</evidence>
<sequence>MDITLNEAAESAFQAELICRLMLDSDLAMTSGELNAMLTLLKQLSASAATWLIGKQGERMYQDRQGGQHEHD</sequence>
<organism evidence="1 2">
    <name type="scientific">Salmonella enterica subsp. enterica serovar Rough O:d:1,7</name>
    <dbReference type="NCBI Taxonomy" id="1974323"/>
    <lineage>
        <taxon>Bacteria</taxon>
        <taxon>Pseudomonadati</taxon>
        <taxon>Pseudomonadota</taxon>
        <taxon>Gammaproteobacteria</taxon>
        <taxon>Enterobacterales</taxon>
        <taxon>Enterobacteriaceae</taxon>
        <taxon>Salmonella</taxon>
    </lineage>
</organism>
<gene>
    <name evidence="1" type="ORF">R537_21490</name>
</gene>
<comment type="caution">
    <text evidence="1">The sequence shown here is derived from an EMBL/GenBank/DDBJ whole genome shotgun (WGS) entry which is preliminary data.</text>
</comment>
<dbReference type="AlphaFoldDB" id="A0A974KDQ3"/>
<dbReference type="EMBL" id="NBPI01000021">
    <property type="protein sequence ID" value="OSD65993.1"/>
    <property type="molecule type" value="Genomic_DNA"/>
</dbReference>
<dbReference type="Proteomes" id="UP000868515">
    <property type="component" value="Unassembled WGS sequence"/>
</dbReference>
<reference evidence="1 2" key="1">
    <citation type="submission" date="2017-03" db="EMBL/GenBank/DDBJ databases">
        <title>Salmonella serotype comparative study.</title>
        <authorList>
            <person name="Liao J."/>
        </authorList>
    </citation>
    <scope>NUCLEOTIDE SEQUENCE [LARGE SCALE GENOMIC DNA]</scope>
    <source>
        <strain evidence="1 2">NY_FSL S10-1448</strain>
    </source>
</reference>